<dbReference type="AlphaFoldDB" id="A0AAU9RYV7"/>
<feature type="region of interest" description="Disordered" evidence="1">
    <location>
        <begin position="1"/>
        <end position="36"/>
    </location>
</feature>
<organism evidence="2 3">
    <name type="scientific">Thlaspi arvense</name>
    <name type="common">Field penny-cress</name>
    <dbReference type="NCBI Taxonomy" id="13288"/>
    <lineage>
        <taxon>Eukaryota</taxon>
        <taxon>Viridiplantae</taxon>
        <taxon>Streptophyta</taxon>
        <taxon>Embryophyta</taxon>
        <taxon>Tracheophyta</taxon>
        <taxon>Spermatophyta</taxon>
        <taxon>Magnoliopsida</taxon>
        <taxon>eudicotyledons</taxon>
        <taxon>Gunneridae</taxon>
        <taxon>Pentapetalae</taxon>
        <taxon>rosids</taxon>
        <taxon>malvids</taxon>
        <taxon>Brassicales</taxon>
        <taxon>Brassicaceae</taxon>
        <taxon>Thlaspideae</taxon>
        <taxon>Thlaspi</taxon>
    </lineage>
</organism>
<proteinExistence type="predicted"/>
<dbReference type="EMBL" id="OU466859">
    <property type="protein sequence ID" value="CAH2051430.1"/>
    <property type="molecule type" value="Genomic_DNA"/>
</dbReference>
<feature type="compositionally biased region" description="Basic and acidic residues" evidence="1">
    <location>
        <begin position="10"/>
        <end position="19"/>
    </location>
</feature>
<evidence type="ECO:0000313" key="3">
    <source>
        <dbReference type="Proteomes" id="UP000836841"/>
    </source>
</evidence>
<gene>
    <name evidence="2" type="ORF">TAV2_LOCUS9963</name>
</gene>
<dbReference type="Proteomes" id="UP000836841">
    <property type="component" value="Chromosome 3"/>
</dbReference>
<reference evidence="2 3" key="1">
    <citation type="submission" date="2022-03" db="EMBL/GenBank/DDBJ databases">
        <authorList>
            <person name="Nunn A."/>
            <person name="Chopra R."/>
            <person name="Nunn A."/>
            <person name="Contreras Garrido A."/>
        </authorList>
    </citation>
    <scope>NUCLEOTIDE SEQUENCE [LARGE SCALE GENOMIC DNA]</scope>
</reference>
<sequence length="100" mass="11509">MHCKRQKKPWVKEEEHRTLESTSSLRSPAGDTVPPRVKRTYKLPWSARHGVKQLFPSGSQSAVHCFFIQLADRLLLAQPTSSLLTHYGLYLEDMRSIPHI</sequence>
<name>A0AAU9RYV7_THLAR</name>
<keyword evidence="3" id="KW-1185">Reference proteome</keyword>
<evidence type="ECO:0000256" key="1">
    <source>
        <dbReference type="SAM" id="MobiDB-lite"/>
    </source>
</evidence>
<accession>A0AAU9RYV7</accession>
<protein>
    <submittedName>
        <fullName evidence="2">Uncharacterized protein</fullName>
    </submittedName>
</protein>
<evidence type="ECO:0000313" key="2">
    <source>
        <dbReference type="EMBL" id="CAH2051430.1"/>
    </source>
</evidence>